<sequence length="168" mass="17973">MNVKQTVQDAADALGEQMQERKADMKFDARLKAIERNLNQVDNRIDALGKRFPRRQGPRFPLGLVVLAGVGYALYNPSTRSKVLGLIGNVSPAARDSVEGLIGKTEDAVADAQGGRDVGSTVKDAAQTAVQKAKDVTQDVGNDVQRGVDRLSDKAQGTAANVKQDLKS</sequence>
<evidence type="ECO:0000256" key="1">
    <source>
        <dbReference type="SAM" id="MobiDB-lite"/>
    </source>
</evidence>
<evidence type="ECO:0000313" key="3">
    <source>
        <dbReference type="Proteomes" id="UP000603865"/>
    </source>
</evidence>
<accession>A0A918F1J3</accession>
<dbReference type="RefSeq" id="WP_189088324.1">
    <property type="nucleotide sequence ID" value="NZ_BMQL01000003.1"/>
</dbReference>
<feature type="region of interest" description="Disordered" evidence="1">
    <location>
        <begin position="132"/>
        <end position="168"/>
    </location>
</feature>
<name>A0A918F1J3_9DEIO</name>
<reference evidence="2" key="1">
    <citation type="journal article" date="2014" name="Int. J. Syst. Evol. Microbiol.">
        <title>Complete genome sequence of Corynebacterium casei LMG S-19264T (=DSM 44701T), isolated from a smear-ripened cheese.</title>
        <authorList>
            <consortium name="US DOE Joint Genome Institute (JGI-PGF)"/>
            <person name="Walter F."/>
            <person name="Albersmeier A."/>
            <person name="Kalinowski J."/>
            <person name="Ruckert C."/>
        </authorList>
    </citation>
    <scope>NUCLEOTIDE SEQUENCE</scope>
    <source>
        <strain evidence="2">JCM 31311</strain>
    </source>
</reference>
<organism evidence="2 3">
    <name type="scientific">Deinococcus ruber</name>
    <dbReference type="NCBI Taxonomy" id="1848197"/>
    <lineage>
        <taxon>Bacteria</taxon>
        <taxon>Thermotogati</taxon>
        <taxon>Deinococcota</taxon>
        <taxon>Deinococci</taxon>
        <taxon>Deinococcales</taxon>
        <taxon>Deinococcaceae</taxon>
        <taxon>Deinococcus</taxon>
    </lineage>
</organism>
<dbReference type="Proteomes" id="UP000603865">
    <property type="component" value="Unassembled WGS sequence"/>
</dbReference>
<evidence type="ECO:0000313" key="2">
    <source>
        <dbReference type="EMBL" id="GGQ98825.1"/>
    </source>
</evidence>
<keyword evidence="3" id="KW-1185">Reference proteome</keyword>
<protein>
    <submittedName>
        <fullName evidence="2">Uncharacterized protein</fullName>
    </submittedName>
</protein>
<dbReference type="AlphaFoldDB" id="A0A918F1J3"/>
<proteinExistence type="predicted"/>
<comment type="caution">
    <text evidence="2">The sequence shown here is derived from an EMBL/GenBank/DDBJ whole genome shotgun (WGS) entry which is preliminary data.</text>
</comment>
<dbReference type="Gene3D" id="1.10.287.700">
    <property type="entry name" value="Helix hairpin bin"/>
    <property type="match status" value="1"/>
</dbReference>
<gene>
    <name evidence="2" type="ORF">GCM10008957_09120</name>
</gene>
<reference evidence="2" key="2">
    <citation type="submission" date="2020-09" db="EMBL/GenBank/DDBJ databases">
        <authorList>
            <person name="Sun Q."/>
            <person name="Ohkuma M."/>
        </authorList>
    </citation>
    <scope>NUCLEOTIDE SEQUENCE</scope>
    <source>
        <strain evidence="2">JCM 31311</strain>
    </source>
</reference>
<dbReference type="EMBL" id="BMQL01000003">
    <property type="protein sequence ID" value="GGQ98825.1"/>
    <property type="molecule type" value="Genomic_DNA"/>
</dbReference>